<name>A0A0F9BPJ5_9ZZZZ</name>
<comment type="caution">
    <text evidence="1">The sequence shown here is derived from an EMBL/GenBank/DDBJ whole genome shotgun (WGS) entry which is preliminary data.</text>
</comment>
<gene>
    <name evidence="1" type="ORF">LCGC14_2764470</name>
</gene>
<proteinExistence type="predicted"/>
<sequence length="223" mass="25945">MIPGYDKVFGVDTNKELTTTEKQIGDILVPERDLFSTTNFGSEVNKLLKDVGRDKIVEDGNELAIAFLQAQDEWQVYDDAFEEKRLLMRQQFPDLEANLFFWGKIQSFKNPNSADLVIDMLEKYDVEPGGIRAFYDDPSKYDEIFTQEHEIKVNWHEQFTEYENYGNPVSPLYISDPDERKIKRQELKDANPKWVDDIRSINAISNDGAEFAEKWVDRGKTVD</sequence>
<reference evidence="1" key="1">
    <citation type="journal article" date="2015" name="Nature">
        <title>Complex archaea that bridge the gap between prokaryotes and eukaryotes.</title>
        <authorList>
            <person name="Spang A."/>
            <person name="Saw J.H."/>
            <person name="Jorgensen S.L."/>
            <person name="Zaremba-Niedzwiedzka K."/>
            <person name="Martijn J."/>
            <person name="Lind A.E."/>
            <person name="van Eijk R."/>
            <person name="Schleper C."/>
            <person name="Guy L."/>
            <person name="Ettema T.J."/>
        </authorList>
    </citation>
    <scope>NUCLEOTIDE SEQUENCE</scope>
</reference>
<organism evidence="1">
    <name type="scientific">marine sediment metagenome</name>
    <dbReference type="NCBI Taxonomy" id="412755"/>
    <lineage>
        <taxon>unclassified sequences</taxon>
        <taxon>metagenomes</taxon>
        <taxon>ecological metagenomes</taxon>
    </lineage>
</organism>
<protein>
    <submittedName>
        <fullName evidence="1">Uncharacterized protein</fullName>
    </submittedName>
</protein>
<accession>A0A0F9BPJ5</accession>
<dbReference type="AlphaFoldDB" id="A0A0F9BPJ5"/>
<evidence type="ECO:0000313" key="1">
    <source>
        <dbReference type="EMBL" id="KKK86316.1"/>
    </source>
</evidence>
<dbReference type="EMBL" id="LAZR01050901">
    <property type="protein sequence ID" value="KKK86316.1"/>
    <property type="molecule type" value="Genomic_DNA"/>
</dbReference>
<feature type="non-terminal residue" evidence="1">
    <location>
        <position position="223"/>
    </location>
</feature>